<gene>
    <name evidence="1" type="ORF">OTI717_LOCUS34171</name>
</gene>
<evidence type="ECO:0000313" key="1">
    <source>
        <dbReference type="EMBL" id="CAF4102114.1"/>
    </source>
</evidence>
<dbReference type="EMBL" id="CAJOAX010011897">
    <property type="protein sequence ID" value="CAF4102114.1"/>
    <property type="molecule type" value="Genomic_DNA"/>
</dbReference>
<dbReference type="Proteomes" id="UP000663823">
    <property type="component" value="Unassembled WGS sequence"/>
</dbReference>
<feature type="non-terminal residue" evidence="1">
    <location>
        <position position="1"/>
    </location>
</feature>
<comment type="caution">
    <text evidence="1">The sequence shown here is derived from an EMBL/GenBank/DDBJ whole genome shotgun (WGS) entry which is preliminary data.</text>
</comment>
<dbReference type="AlphaFoldDB" id="A0A819UF18"/>
<evidence type="ECO:0000313" key="2">
    <source>
        <dbReference type="Proteomes" id="UP000663823"/>
    </source>
</evidence>
<protein>
    <submittedName>
        <fullName evidence="1">Uncharacterized protein</fullName>
    </submittedName>
</protein>
<accession>A0A819UF18</accession>
<proteinExistence type="predicted"/>
<name>A0A819UF18_9BILA</name>
<sequence>QRVEALRTTVTSLAVGTNYEKVLSSAGLKHREDAAGTNYEKVLPSAALEHREDAAGTNYEKLLSSAALEHREDAVETNYKKVLLPAALEHATELVERKYPDKNDWLQQNESYKRASIDSFDDSKDSIKAQYNKYADRINDKLNIALPEPVRIGHFDNLKDHPLPLCIDLAADFDEYNRYLKVNFQRFQEVFCRCVRIPVTALRMERIKRGSTLVYCIVLPPHGHVVAEQLIMADNRPIYNEMASGLQTQVKSIQLGHFMNEEDNVREAKMNEKWNRVYMNAALPFAKPVYWGGSLDRGGKPYFMPIGM</sequence>
<organism evidence="1 2">
    <name type="scientific">Rotaria sordida</name>
    <dbReference type="NCBI Taxonomy" id="392033"/>
    <lineage>
        <taxon>Eukaryota</taxon>
        <taxon>Metazoa</taxon>
        <taxon>Spiralia</taxon>
        <taxon>Gnathifera</taxon>
        <taxon>Rotifera</taxon>
        <taxon>Eurotatoria</taxon>
        <taxon>Bdelloidea</taxon>
        <taxon>Philodinida</taxon>
        <taxon>Philodinidae</taxon>
        <taxon>Rotaria</taxon>
    </lineage>
</organism>
<reference evidence="1" key="1">
    <citation type="submission" date="2021-02" db="EMBL/GenBank/DDBJ databases">
        <authorList>
            <person name="Nowell W R."/>
        </authorList>
    </citation>
    <scope>NUCLEOTIDE SEQUENCE</scope>
</reference>